<dbReference type="AlphaFoldDB" id="A0A382QEM3"/>
<feature type="non-terminal residue" evidence="1">
    <location>
        <position position="1"/>
    </location>
</feature>
<accession>A0A382QEM3</accession>
<evidence type="ECO:0000313" key="1">
    <source>
        <dbReference type="EMBL" id="SVC83896.1"/>
    </source>
</evidence>
<proteinExistence type="predicted"/>
<name>A0A382QEM3_9ZZZZ</name>
<gene>
    <name evidence="1" type="ORF">METZ01_LOCUS336750</name>
</gene>
<sequence>EFGKVRKMVYSRTDSSSFGRHYTQPGSIAHVRESSQGSGIILPLVQEIMVAPMPEELAIVKASNPGSAIGKWYDRVAPDADDIPEGETKSIRKQLVHKAVDEFVKNVVPHKIEVEIEIDSKGNEDSIKLIKEGNYTEAIQAIKNVDPLLEPDMYNLALLLEATANNKVNFEEALSYYIQLNDKIQDDRYIEGIGRIEKVIRNMKRIKNI</sequence>
<protein>
    <submittedName>
        <fullName evidence="1">Uncharacterized protein</fullName>
    </submittedName>
</protein>
<reference evidence="1" key="1">
    <citation type="submission" date="2018-05" db="EMBL/GenBank/DDBJ databases">
        <authorList>
            <person name="Lanie J.A."/>
            <person name="Ng W.-L."/>
            <person name="Kazmierczak K.M."/>
            <person name="Andrzejewski T.M."/>
            <person name="Davidsen T.M."/>
            <person name="Wayne K.J."/>
            <person name="Tettelin H."/>
            <person name="Glass J.I."/>
            <person name="Rusch D."/>
            <person name="Podicherti R."/>
            <person name="Tsui H.-C.T."/>
            <person name="Winkler M.E."/>
        </authorList>
    </citation>
    <scope>NUCLEOTIDE SEQUENCE</scope>
</reference>
<dbReference type="EMBL" id="UINC01113936">
    <property type="protein sequence ID" value="SVC83896.1"/>
    <property type="molecule type" value="Genomic_DNA"/>
</dbReference>
<organism evidence="1">
    <name type="scientific">marine metagenome</name>
    <dbReference type="NCBI Taxonomy" id="408172"/>
    <lineage>
        <taxon>unclassified sequences</taxon>
        <taxon>metagenomes</taxon>
        <taxon>ecological metagenomes</taxon>
    </lineage>
</organism>